<evidence type="ECO:0000313" key="4">
    <source>
        <dbReference type="Proteomes" id="UP000663887"/>
    </source>
</evidence>
<feature type="compositionally biased region" description="Basic and acidic residues" evidence="1">
    <location>
        <begin position="70"/>
        <end position="87"/>
    </location>
</feature>
<feature type="domain" description="PBZ-type" evidence="2">
    <location>
        <begin position="88"/>
        <end position="108"/>
    </location>
</feature>
<comment type="caution">
    <text evidence="3">The sequence shown here is derived from an EMBL/GenBank/DDBJ whole genome shotgun (WGS) entry which is preliminary data.</text>
</comment>
<name>A0A816TD92_9BILA</name>
<organism evidence="3 4">
    <name type="scientific">Rotaria magnacalcarata</name>
    <dbReference type="NCBI Taxonomy" id="392030"/>
    <lineage>
        <taxon>Eukaryota</taxon>
        <taxon>Metazoa</taxon>
        <taxon>Spiralia</taxon>
        <taxon>Gnathifera</taxon>
        <taxon>Rotifera</taxon>
        <taxon>Eurotatoria</taxon>
        <taxon>Bdelloidea</taxon>
        <taxon>Philodinida</taxon>
        <taxon>Philodinidae</taxon>
        <taxon>Rotaria</taxon>
    </lineage>
</organism>
<dbReference type="Proteomes" id="UP000663887">
    <property type="component" value="Unassembled WGS sequence"/>
</dbReference>
<gene>
    <name evidence="3" type="ORF">XDN619_LOCUS16567</name>
</gene>
<accession>A0A816TD92</accession>
<dbReference type="Pfam" id="PF10283">
    <property type="entry name" value="zf-CCHH"/>
    <property type="match status" value="1"/>
</dbReference>
<reference evidence="3" key="1">
    <citation type="submission" date="2021-02" db="EMBL/GenBank/DDBJ databases">
        <authorList>
            <person name="Nowell W R."/>
        </authorList>
    </citation>
    <scope>NUCLEOTIDE SEQUENCE</scope>
</reference>
<dbReference type="EMBL" id="CAJNRG010007042">
    <property type="protein sequence ID" value="CAF2090864.1"/>
    <property type="molecule type" value="Genomic_DNA"/>
</dbReference>
<feature type="region of interest" description="Disordered" evidence="1">
    <location>
        <begin position="70"/>
        <end position="92"/>
    </location>
</feature>
<sequence>MLFEIILDIGCECFDQDPHRMRYSHGEKVYEVKGKEVPREKHDRDQRTPCRYGSKCWGIGDHLHCKEYSHPSIDDKNDSEEEKDHQSPCRYGSKCYDTSDRHRAEFSHSSNASPKIKHRSFRQPCRYGTHCSKIDDASHCAQFSHKKDGNLADN</sequence>
<evidence type="ECO:0000256" key="1">
    <source>
        <dbReference type="SAM" id="MobiDB-lite"/>
    </source>
</evidence>
<proteinExistence type="predicted"/>
<protein>
    <recommendedName>
        <fullName evidence="2">PBZ-type domain-containing protein</fullName>
    </recommendedName>
</protein>
<evidence type="ECO:0000313" key="3">
    <source>
        <dbReference type="EMBL" id="CAF2090864.1"/>
    </source>
</evidence>
<dbReference type="AlphaFoldDB" id="A0A816TD92"/>
<dbReference type="InterPro" id="IPR019406">
    <property type="entry name" value="APLF_PBZ"/>
</dbReference>
<evidence type="ECO:0000259" key="2">
    <source>
        <dbReference type="Pfam" id="PF10283"/>
    </source>
</evidence>